<evidence type="ECO:0000256" key="4">
    <source>
        <dbReference type="ARBA" id="ARBA00022692"/>
    </source>
</evidence>
<dbReference type="Pfam" id="PF02544">
    <property type="entry name" value="Steroid_dh"/>
    <property type="match status" value="1"/>
</dbReference>
<proteinExistence type="inferred from homology"/>
<feature type="transmembrane region" description="Helical" evidence="10">
    <location>
        <begin position="83"/>
        <end position="106"/>
    </location>
</feature>
<comment type="similarity">
    <text evidence="2">Belongs to the steroid 5-alpha reductase family.</text>
</comment>
<dbReference type="EMBL" id="UIVS01000003">
    <property type="protein sequence ID" value="SVP92991.1"/>
    <property type="molecule type" value="Genomic_DNA"/>
</dbReference>
<keyword evidence="3" id="KW-0444">Lipid biosynthesis</keyword>
<evidence type="ECO:0000313" key="13">
    <source>
        <dbReference type="EMBL" id="SVP93795.1"/>
    </source>
</evidence>
<feature type="transmembrane region" description="Helical" evidence="10">
    <location>
        <begin position="151"/>
        <end position="169"/>
    </location>
</feature>
<evidence type="ECO:0000256" key="9">
    <source>
        <dbReference type="ARBA" id="ARBA00023136"/>
    </source>
</evidence>
<dbReference type="PANTHER" id="PTHR10556:SF28">
    <property type="entry name" value="VERY-LONG-CHAIN ENOYL-COA REDUCTASE"/>
    <property type="match status" value="1"/>
</dbReference>
<keyword evidence="6 10" id="KW-1133">Transmembrane helix</keyword>
<feature type="transmembrane region" description="Helical" evidence="10">
    <location>
        <begin position="112"/>
        <end position="130"/>
    </location>
</feature>
<protein>
    <submittedName>
        <fullName evidence="12">Synaptic glycoprotein sc2, putative</fullName>
    </submittedName>
</protein>
<dbReference type="SUPFAM" id="SSF54236">
    <property type="entry name" value="Ubiquitin-like"/>
    <property type="match status" value="1"/>
</dbReference>
<name>A0A3B0N9H3_THEAN</name>
<dbReference type="VEuPathDB" id="PiroplasmaDB:TA18840"/>
<evidence type="ECO:0000256" key="10">
    <source>
        <dbReference type="SAM" id="Phobius"/>
    </source>
</evidence>
<evidence type="ECO:0000256" key="7">
    <source>
        <dbReference type="ARBA" id="ARBA00023002"/>
    </source>
</evidence>
<feature type="transmembrane region" description="Helical" evidence="10">
    <location>
        <begin position="189"/>
        <end position="209"/>
    </location>
</feature>
<dbReference type="InterPro" id="IPR029071">
    <property type="entry name" value="Ubiquitin-like_domsf"/>
</dbReference>
<keyword evidence="5" id="KW-0521">NADP</keyword>
<dbReference type="PANTHER" id="PTHR10556">
    <property type="entry name" value="3-OXO-5-ALPHA-STEROID 4-DEHYDROGENASE"/>
    <property type="match status" value="1"/>
</dbReference>
<dbReference type="GO" id="GO:0016627">
    <property type="term" value="F:oxidoreductase activity, acting on the CH-CH group of donors"/>
    <property type="evidence" value="ECO:0007669"/>
    <property type="project" value="InterPro"/>
</dbReference>
<evidence type="ECO:0000256" key="6">
    <source>
        <dbReference type="ARBA" id="ARBA00022989"/>
    </source>
</evidence>
<evidence type="ECO:0000256" key="5">
    <source>
        <dbReference type="ARBA" id="ARBA00022857"/>
    </source>
</evidence>
<dbReference type="Gene3D" id="3.10.20.90">
    <property type="entry name" value="Phosphatidylinositol 3-kinase Catalytic Subunit, Chain A, domain 1"/>
    <property type="match status" value="1"/>
</dbReference>
<dbReference type="GO" id="GO:0042761">
    <property type="term" value="P:very long-chain fatty acid biosynthetic process"/>
    <property type="evidence" value="ECO:0007669"/>
    <property type="project" value="TreeGrafter"/>
</dbReference>
<dbReference type="AlphaFoldDB" id="A0A3B0N9H3"/>
<evidence type="ECO:0000256" key="8">
    <source>
        <dbReference type="ARBA" id="ARBA00023098"/>
    </source>
</evidence>
<dbReference type="PROSITE" id="PS50244">
    <property type="entry name" value="S5A_REDUCTASE"/>
    <property type="match status" value="1"/>
</dbReference>
<gene>
    <name evidence="13" type="ORF">TAT_000279000</name>
    <name evidence="12" type="ORF">TAV_000279100</name>
</gene>
<sequence>MDLLLKNHKGQFMERVNFPLDATVDDFKTFFYEKHRFYPERQRWTVNSITGPRLTGRKLSDNGVVDGTSLYFKDLGVQISWRLVFFIEYLGPLFILPLLYFFPSFFYKPEPLIRYCSQKCGFIMLMFHFLKREFETFFVHRFSKETMPIKNLFTNCFHYWVLCAVGIGYYLFHPHYRPVLFFTRGAEKIVLFVLFFVFQFMTFMTHVTLCRLRPKGTTVRGIPKSWGFQYVSCANYFWELLIWVDIALFVNTLTGYFFAFAVFLILASWAKKKHKKYLKEFPDYPKDRKALIPFLF</sequence>
<evidence type="ECO:0000259" key="11">
    <source>
        <dbReference type="Pfam" id="PF02544"/>
    </source>
</evidence>
<feature type="domain" description="3-oxo-5-alpha-steroid 4-dehydrogenase C-terminal" evidence="11">
    <location>
        <begin position="146"/>
        <end position="296"/>
    </location>
</feature>
<organism evidence="12">
    <name type="scientific">Theileria annulata</name>
    <dbReference type="NCBI Taxonomy" id="5874"/>
    <lineage>
        <taxon>Eukaryota</taxon>
        <taxon>Sar</taxon>
        <taxon>Alveolata</taxon>
        <taxon>Apicomplexa</taxon>
        <taxon>Aconoidasida</taxon>
        <taxon>Piroplasmida</taxon>
        <taxon>Theileriidae</taxon>
        <taxon>Theileria</taxon>
    </lineage>
</organism>
<keyword evidence="9 10" id="KW-0472">Membrane</keyword>
<dbReference type="InterPro" id="IPR039357">
    <property type="entry name" value="SRD5A/TECR"/>
</dbReference>
<evidence type="ECO:0000313" key="12">
    <source>
        <dbReference type="EMBL" id="SVP92991.1"/>
    </source>
</evidence>
<keyword evidence="4 10" id="KW-0812">Transmembrane</keyword>
<feature type="transmembrane region" description="Helical" evidence="10">
    <location>
        <begin position="230"/>
        <end position="247"/>
    </location>
</feature>
<evidence type="ECO:0000256" key="1">
    <source>
        <dbReference type="ARBA" id="ARBA00004477"/>
    </source>
</evidence>
<comment type="subcellular location">
    <subcellularLocation>
        <location evidence="1">Endoplasmic reticulum membrane</location>
        <topology evidence="1">Multi-pass membrane protein</topology>
    </subcellularLocation>
</comment>
<feature type="transmembrane region" description="Helical" evidence="10">
    <location>
        <begin position="253"/>
        <end position="270"/>
    </location>
</feature>
<accession>A0A3B0N9H3</accession>
<dbReference type="GO" id="GO:0005789">
    <property type="term" value="C:endoplasmic reticulum membrane"/>
    <property type="evidence" value="ECO:0007669"/>
    <property type="project" value="UniProtKB-SubCell"/>
</dbReference>
<dbReference type="EMBL" id="UIVT01000003">
    <property type="protein sequence ID" value="SVP93795.1"/>
    <property type="molecule type" value="Genomic_DNA"/>
</dbReference>
<reference evidence="12" key="1">
    <citation type="submission" date="2018-07" db="EMBL/GenBank/DDBJ databases">
        <authorList>
            <person name="Quirk P.G."/>
            <person name="Krulwich T.A."/>
        </authorList>
    </citation>
    <scope>NUCLEOTIDE SEQUENCE</scope>
    <source>
        <strain evidence="12">Anand</strain>
    </source>
</reference>
<evidence type="ECO:0000256" key="3">
    <source>
        <dbReference type="ARBA" id="ARBA00022516"/>
    </source>
</evidence>
<dbReference type="InterPro" id="IPR001104">
    <property type="entry name" value="3-oxo-5_a-steroid_4-DH_C"/>
</dbReference>
<keyword evidence="8" id="KW-0443">Lipid metabolism</keyword>
<keyword evidence="7" id="KW-0560">Oxidoreductase</keyword>
<evidence type="ECO:0000256" key="2">
    <source>
        <dbReference type="ARBA" id="ARBA00007742"/>
    </source>
</evidence>